<proteinExistence type="predicted"/>
<name>A0A1Y1XI38_9FUNG</name>
<comment type="caution">
    <text evidence="2">The sequence shown here is derived from an EMBL/GenBank/DDBJ whole genome shotgun (WGS) entry which is preliminary data.</text>
</comment>
<protein>
    <recommendedName>
        <fullName evidence="4">Snf7-domain-containing protein</fullName>
    </recommendedName>
</protein>
<dbReference type="EMBL" id="MCFG01000036">
    <property type="protein sequence ID" value="ORX85419.1"/>
    <property type="molecule type" value="Genomic_DNA"/>
</dbReference>
<sequence>MKNIFHKPTSKEILRKQKRALNRAIRDLDRERAKLEQQEKALIVNIKNTAKKNQVNACKIMAKDLVRTRRYIQKFYEMKTQLQAVSLRIQTLQSNQTMTEAMKGVSSAMKTMNKQINLPQINKIMMNFEKESELMDIKEEMVNDAIDNVMEEEDDEEESENIVNQIFDEIGISLNQELVDTPQTALKVSNTVDEDQALRNRLDNLRRE</sequence>
<accession>A0A1Y1XI38</accession>
<gene>
    <name evidence="2" type="ORF">BCR32DRAFT_217089</name>
</gene>
<dbReference type="OrthoDB" id="10252926at2759"/>
<keyword evidence="3" id="KW-1185">Reference proteome</keyword>
<dbReference type="AlphaFoldDB" id="A0A1Y1XI38"/>
<organism evidence="2 3">
    <name type="scientific">Anaeromyces robustus</name>
    <dbReference type="NCBI Taxonomy" id="1754192"/>
    <lineage>
        <taxon>Eukaryota</taxon>
        <taxon>Fungi</taxon>
        <taxon>Fungi incertae sedis</taxon>
        <taxon>Chytridiomycota</taxon>
        <taxon>Chytridiomycota incertae sedis</taxon>
        <taxon>Neocallimastigomycetes</taxon>
        <taxon>Neocallimastigales</taxon>
        <taxon>Neocallimastigaceae</taxon>
        <taxon>Anaeromyces</taxon>
    </lineage>
</organism>
<evidence type="ECO:0000256" key="1">
    <source>
        <dbReference type="SAM" id="Coils"/>
    </source>
</evidence>
<dbReference type="GO" id="GO:0070676">
    <property type="term" value="P:intralumenal vesicle formation"/>
    <property type="evidence" value="ECO:0007669"/>
    <property type="project" value="EnsemblFungi"/>
</dbReference>
<dbReference type="GO" id="GO:1904669">
    <property type="term" value="P:ATP export"/>
    <property type="evidence" value="ECO:0007669"/>
    <property type="project" value="EnsemblFungi"/>
</dbReference>
<reference evidence="2 3" key="2">
    <citation type="submission" date="2016-08" db="EMBL/GenBank/DDBJ databases">
        <title>Pervasive Adenine N6-methylation of Active Genes in Fungi.</title>
        <authorList>
            <consortium name="DOE Joint Genome Institute"/>
            <person name="Mondo S.J."/>
            <person name="Dannebaum R.O."/>
            <person name="Kuo R.C."/>
            <person name="Labutti K."/>
            <person name="Haridas S."/>
            <person name="Kuo A."/>
            <person name="Salamov A."/>
            <person name="Ahrendt S.R."/>
            <person name="Lipzen A."/>
            <person name="Sullivan W."/>
            <person name="Andreopoulos W.B."/>
            <person name="Clum A."/>
            <person name="Lindquist E."/>
            <person name="Daum C."/>
            <person name="Ramamoorthy G.K."/>
            <person name="Gryganskyi A."/>
            <person name="Culley D."/>
            <person name="Magnuson J.K."/>
            <person name="James T.Y."/>
            <person name="O'Malley M.A."/>
            <person name="Stajich J.E."/>
            <person name="Spatafora J.W."/>
            <person name="Visel A."/>
            <person name="Grigoriev I.V."/>
        </authorList>
    </citation>
    <scope>NUCLEOTIDE SEQUENCE [LARGE SCALE GENOMIC DNA]</scope>
    <source>
        <strain evidence="2 3">S4</strain>
    </source>
</reference>
<dbReference type="GO" id="GO:0045053">
    <property type="term" value="P:protein retention in Golgi apparatus"/>
    <property type="evidence" value="ECO:0007669"/>
    <property type="project" value="EnsemblFungi"/>
</dbReference>
<evidence type="ECO:0008006" key="4">
    <source>
        <dbReference type="Google" id="ProtNLM"/>
    </source>
</evidence>
<dbReference type="Pfam" id="PF03357">
    <property type="entry name" value="Snf7"/>
    <property type="match status" value="1"/>
</dbReference>
<dbReference type="Gene3D" id="6.10.140.1230">
    <property type="match status" value="1"/>
</dbReference>
<reference evidence="2 3" key="1">
    <citation type="submission" date="2016-08" db="EMBL/GenBank/DDBJ databases">
        <title>A Parts List for Fungal Cellulosomes Revealed by Comparative Genomics.</title>
        <authorList>
            <consortium name="DOE Joint Genome Institute"/>
            <person name="Haitjema C.H."/>
            <person name="Gilmore S.P."/>
            <person name="Henske J.K."/>
            <person name="Solomon K.V."/>
            <person name="De Groot R."/>
            <person name="Kuo A."/>
            <person name="Mondo S.J."/>
            <person name="Salamov A.A."/>
            <person name="Labutti K."/>
            <person name="Zhao Z."/>
            <person name="Chiniquy J."/>
            <person name="Barry K."/>
            <person name="Brewer H.M."/>
            <person name="Purvine S.O."/>
            <person name="Wright A.T."/>
            <person name="Boxma B."/>
            <person name="Van Alen T."/>
            <person name="Hackstein J.H."/>
            <person name="Baker S.E."/>
            <person name="Grigoriev I.V."/>
            <person name="O'Malley M.A."/>
        </authorList>
    </citation>
    <scope>NUCLEOTIDE SEQUENCE [LARGE SCALE GENOMIC DNA]</scope>
    <source>
        <strain evidence="2 3">S4</strain>
    </source>
</reference>
<dbReference type="Proteomes" id="UP000193944">
    <property type="component" value="Unassembled WGS sequence"/>
</dbReference>
<dbReference type="GO" id="GO:0043328">
    <property type="term" value="P:protein transport to vacuole involved in ubiquitin-dependent protein catabolic process via the multivesicular body sorting pathway"/>
    <property type="evidence" value="ECO:0007669"/>
    <property type="project" value="EnsemblFungi"/>
</dbReference>
<evidence type="ECO:0000313" key="3">
    <source>
        <dbReference type="Proteomes" id="UP000193944"/>
    </source>
</evidence>
<evidence type="ECO:0000313" key="2">
    <source>
        <dbReference type="EMBL" id="ORX85419.1"/>
    </source>
</evidence>
<keyword evidence="1" id="KW-0175">Coiled coil</keyword>
<dbReference type="InterPro" id="IPR005024">
    <property type="entry name" value="Snf7_fam"/>
</dbReference>
<feature type="coiled-coil region" evidence="1">
    <location>
        <begin position="11"/>
        <end position="45"/>
    </location>
</feature>
<dbReference type="STRING" id="1754192.A0A1Y1XI38"/>
<dbReference type="GO" id="GO:0000815">
    <property type="term" value="C:ESCRT III complex"/>
    <property type="evidence" value="ECO:0007669"/>
    <property type="project" value="EnsemblFungi"/>
</dbReference>
<dbReference type="PANTHER" id="PTHR10476">
    <property type="entry name" value="CHARGED MULTIVESICULAR BODY PROTEIN"/>
    <property type="match status" value="1"/>
</dbReference>